<feature type="region of interest" description="Disordered" evidence="3">
    <location>
        <begin position="578"/>
        <end position="609"/>
    </location>
</feature>
<name>A0AB34KGE5_9PEZI</name>
<dbReference type="InterPro" id="IPR037464">
    <property type="entry name" value="Taspase1"/>
</dbReference>
<keyword evidence="5" id="KW-1185">Reference proteome</keyword>
<gene>
    <name evidence="4" type="ORF">WHR41_08094</name>
</gene>
<dbReference type="Pfam" id="PF01112">
    <property type="entry name" value="Asparaginase_2"/>
    <property type="match status" value="2"/>
</dbReference>
<feature type="region of interest" description="Disordered" evidence="3">
    <location>
        <begin position="226"/>
        <end position="329"/>
    </location>
</feature>
<reference evidence="4 5" key="1">
    <citation type="journal article" date="2020" name="Microbiol. Resour. Announc.">
        <title>Draft Genome Sequence of a Cladosporium Species Isolated from the Mesophotic Ascidian Didemnum maculosum.</title>
        <authorList>
            <person name="Gioti A."/>
            <person name="Siaperas R."/>
            <person name="Nikolaivits E."/>
            <person name="Le Goff G."/>
            <person name="Ouazzani J."/>
            <person name="Kotoulas G."/>
            <person name="Topakas E."/>
        </authorList>
    </citation>
    <scope>NUCLEOTIDE SEQUENCE [LARGE SCALE GENOMIC DNA]</scope>
    <source>
        <strain evidence="4 5">TM138-S3</strain>
    </source>
</reference>
<dbReference type="GO" id="GO:0005737">
    <property type="term" value="C:cytoplasm"/>
    <property type="evidence" value="ECO:0007669"/>
    <property type="project" value="TreeGrafter"/>
</dbReference>
<dbReference type="InterPro" id="IPR029055">
    <property type="entry name" value="Ntn_hydrolases_N"/>
</dbReference>
<feature type="compositionally biased region" description="Polar residues" evidence="3">
    <location>
        <begin position="585"/>
        <end position="596"/>
    </location>
</feature>
<feature type="active site" description="Nucleophile" evidence="1">
    <location>
        <position position="426"/>
    </location>
</feature>
<evidence type="ECO:0000256" key="3">
    <source>
        <dbReference type="SAM" id="MobiDB-lite"/>
    </source>
</evidence>
<dbReference type="EMBL" id="JAAQHG020000029">
    <property type="protein sequence ID" value="KAL1584082.1"/>
    <property type="molecule type" value="Genomic_DNA"/>
</dbReference>
<dbReference type="FunFam" id="3.60.20.30:FF:000007">
    <property type="entry name" value="Similar to threonine aspartase"/>
    <property type="match status" value="1"/>
</dbReference>
<evidence type="ECO:0000256" key="2">
    <source>
        <dbReference type="PIRSR" id="PIRSR600246-3"/>
    </source>
</evidence>
<comment type="caution">
    <text evidence="4">The sequence shown here is derived from an EMBL/GenBank/DDBJ whole genome shotgun (WGS) entry which is preliminary data.</text>
</comment>
<feature type="compositionally biased region" description="Low complexity" evidence="3">
    <location>
        <begin position="244"/>
        <end position="257"/>
    </location>
</feature>
<feature type="region of interest" description="Disordered" evidence="3">
    <location>
        <begin position="374"/>
        <end position="423"/>
    </location>
</feature>
<sequence length="609" mass="64439">MFSNKRGRKFGETACIFVHAGAGYHSVANEMVHLSACNDAAKLAMNVMKTGGSAVDAVEIAIKCLEDREITNAGYGSNLAIDGVVECDALVVDHNGRSGGAGAVAQVKNPISLARVLLDHSATQLSLRRVPPNLLVGQGATDFAHEQGIPIVRYESLVSPAAQERWRRWSQDLIAAERKEREAQTARYGASPTPSDADYDSQFLTMTAEKKRKLYTTSMAEALVNDAQPVSPPASDDRKSFAYSSSPSRASSAISIPQAYNTDKTTPEADDSYTDPYGPPGPLSRPSVAEFMNSPQTAAETIPSDTGKSYGSKDGGFSRHGAEEQAVRNSSEIFDGVSLKEYSQASGLGTWSDGTFGTESTTASSYHGIAFEDIPQLGPAPRSVSSSPGVDQDAPTPRAISPDEAFFSDKENSLPPPTDEDSITDTVGAIAIDMYGNIACGASSGGIGMKHRGRIGPAALVGIGASVIPVDPDDPDRTTVATVTSGTGEHMGTTMAASVCSNRIFYSQRRTPGGGTEQVTEDEALKAFIERDFMNHPSVRHSQSTGAIGMLTVKRTSDGAWLYYAHNTDSFAIASMSSDDAKPSCSMSRSRGNGTIAQGGKGVRFRKKK</sequence>
<feature type="compositionally biased region" description="Polar residues" evidence="3">
    <location>
        <begin position="293"/>
        <end position="309"/>
    </location>
</feature>
<dbReference type="SUPFAM" id="SSF56235">
    <property type="entry name" value="N-terminal nucleophile aminohydrolases (Ntn hydrolases)"/>
    <property type="match status" value="1"/>
</dbReference>
<evidence type="ECO:0000256" key="1">
    <source>
        <dbReference type="PIRSR" id="PIRSR600246-1"/>
    </source>
</evidence>
<proteinExistence type="predicted"/>
<feature type="site" description="Cleavage; by autolysis" evidence="2">
    <location>
        <begin position="425"/>
        <end position="426"/>
    </location>
</feature>
<dbReference type="PANTHER" id="PTHR10188:SF8">
    <property type="entry name" value="THREONINE ASPARTASE 1"/>
    <property type="match status" value="1"/>
</dbReference>
<dbReference type="CDD" id="cd04514">
    <property type="entry name" value="Taspase1_like"/>
    <property type="match status" value="2"/>
</dbReference>
<dbReference type="Gene3D" id="3.60.20.30">
    <property type="entry name" value="(Glycosyl)asparaginase"/>
    <property type="match status" value="1"/>
</dbReference>
<evidence type="ECO:0000313" key="4">
    <source>
        <dbReference type="EMBL" id="KAL1584082.1"/>
    </source>
</evidence>
<organism evidence="4 5">
    <name type="scientific">Cladosporium halotolerans</name>
    <dbReference type="NCBI Taxonomy" id="1052096"/>
    <lineage>
        <taxon>Eukaryota</taxon>
        <taxon>Fungi</taxon>
        <taxon>Dikarya</taxon>
        <taxon>Ascomycota</taxon>
        <taxon>Pezizomycotina</taxon>
        <taxon>Dothideomycetes</taxon>
        <taxon>Dothideomycetidae</taxon>
        <taxon>Cladosporiales</taxon>
        <taxon>Cladosporiaceae</taxon>
        <taxon>Cladosporium</taxon>
    </lineage>
</organism>
<dbReference type="GeneID" id="96009536"/>
<evidence type="ECO:0008006" key="6">
    <source>
        <dbReference type="Google" id="ProtNLM"/>
    </source>
</evidence>
<dbReference type="GO" id="GO:0051604">
    <property type="term" value="P:protein maturation"/>
    <property type="evidence" value="ECO:0007669"/>
    <property type="project" value="TreeGrafter"/>
</dbReference>
<dbReference type="InterPro" id="IPR000246">
    <property type="entry name" value="Peptidase_T2"/>
</dbReference>
<protein>
    <recommendedName>
        <fullName evidence="6">N-terminal nucleophile aminohydrolase</fullName>
    </recommendedName>
</protein>
<feature type="compositionally biased region" description="Basic and acidic residues" evidence="3">
    <location>
        <begin position="316"/>
        <end position="326"/>
    </location>
</feature>
<dbReference type="AlphaFoldDB" id="A0AB34KGE5"/>
<feature type="region of interest" description="Disordered" evidence="3">
    <location>
        <begin position="180"/>
        <end position="201"/>
    </location>
</feature>
<dbReference type="RefSeq" id="XP_069227188.1">
    <property type="nucleotide sequence ID" value="XM_069376698.1"/>
</dbReference>
<dbReference type="Proteomes" id="UP000803884">
    <property type="component" value="Unassembled WGS sequence"/>
</dbReference>
<evidence type="ECO:0000313" key="5">
    <source>
        <dbReference type="Proteomes" id="UP000803884"/>
    </source>
</evidence>
<accession>A0AB34KGE5</accession>
<dbReference type="PANTHER" id="PTHR10188">
    <property type="entry name" value="L-ASPARAGINASE"/>
    <property type="match status" value="1"/>
</dbReference>
<dbReference type="GO" id="GO:0004298">
    <property type="term" value="F:threonine-type endopeptidase activity"/>
    <property type="evidence" value="ECO:0007669"/>
    <property type="project" value="InterPro"/>
</dbReference>